<dbReference type="SUPFAM" id="SSF102114">
    <property type="entry name" value="Radical SAM enzymes"/>
    <property type="match status" value="1"/>
</dbReference>
<dbReference type="InterPro" id="IPR050377">
    <property type="entry name" value="Radical_SAM_PqqE_MftC-like"/>
</dbReference>
<dbReference type="InterPro" id="IPR013785">
    <property type="entry name" value="Aldolase_TIM"/>
</dbReference>
<dbReference type="SFLD" id="SFLDG01067">
    <property type="entry name" value="SPASM/twitch_domain_containing"/>
    <property type="match status" value="1"/>
</dbReference>
<dbReference type="OrthoDB" id="9763993at2"/>
<dbReference type="Gene3D" id="3.20.20.70">
    <property type="entry name" value="Aldolase class I"/>
    <property type="match status" value="1"/>
</dbReference>
<evidence type="ECO:0000256" key="4">
    <source>
        <dbReference type="ARBA" id="ARBA00023004"/>
    </source>
</evidence>
<keyword evidence="5" id="KW-0411">Iron-sulfur</keyword>
<dbReference type="CDD" id="cd01335">
    <property type="entry name" value="Radical_SAM"/>
    <property type="match status" value="1"/>
</dbReference>
<proteinExistence type="predicted"/>
<evidence type="ECO:0000256" key="5">
    <source>
        <dbReference type="ARBA" id="ARBA00023014"/>
    </source>
</evidence>
<dbReference type="InterPro" id="IPR058240">
    <property type="entry name" value="rSAM_sf"/>
</dbReference>
<organism evidence="7 8">
    <name type="scientific">Aquiflexum balticum DSM 16537</name>
    <dbReference type="NCBI Taxonomy" id="758820"/>
    <lineage>
        <taxon>Bacteria</taxon>
        <taxon>Pseudomonadati</taxon>
        <taxon>Bacteroidota</taxon>
        <taxon>Cytophagia</taxon>
        <taxon>Cytophagales</taxon>
        <taxon>Cyclobacteriaceae</taxon>
        <taxon>Aquiflexum</taxon>
    </lineage>
</organism>
<dbReference type="SFLD" id="SFLDS00029">
    <property type="entry name" value="Radical_SAM"/>
    <property type="match status" value="1"/>
</dbReference>
<feature type="domain" description="Radical SAM core" evidence="6">
    <location>
        <begin position="119"/>
        <end position="334"/>
    </location>
</feature>
<dbReference type="PANTHER" id="PTHR11228:SF7">
    <property type="entry name" value="PQQA PEPTIDE CYCLASE"/>
    <property type="match status" value="1"/>
</dbReference>
<dbReference type="GO" id="GO:0051536">
    <property type="term" value="F:iron-sulfur cluster binding"/>
    <property type="evidence" value="ECO:0007669"/>
    <property type="project" value="UniProtKB-KW"/>
</dbReference>
<dbReference type="RefSeq" id="WP_084118413.1">
    <property type="nucleotide sequence ID" value="NZ_LT838813.1"/>
</dbReference>
<evidence type="ECO:0000256" key="1">
    <source>
        <dbReference type="ARBA" id="ARBA00001966"/>
    </source>
</evidence>
<comment type="cofactor">
    <cofactor evidence="1">
        <name>[4Fe-4S] cluster</name>
        <dbReference type="ChEBI" id="CHEBI:49883"/>
    </cofactor>
</comment>
<sequence length="402" mass="46928">MLLEENTSIDTEQAKLDRLFDDAPRRPLLYPWQEELIRYWIKVHFFFLALNTYKNFKKTFEVLKIFQEFKKKTFGRDGERKITLKNGKIWFGIHIPPFPSKNFNKYILTEFHRYVPHSRSINTFQQVNFAITTKCPMRCEHCFEWDNLNMPETFSLEQLQQLTKKLQNQGLAHISLSGGEPMIRYEEMVKLIENGNKDTHWWAITSGFNLNEEKAKRLKKAGATGLVVSIDHYLPASHNKFRGHKDAFNHGVNAAISAGKAGLMVAISVCVTKENANRVFLMNFMQMAINLGADFVQWLEPKAEGHYRNKDVEMNEGQIQLMEEVYEELCHNPKYRKYPPVMYYGYYQRRIGCFSAGRSSFYVDSVGMVHSCPFCHSADFKITDWLEMPAISGKEITKCELY</sequence>
<evidence type="ECO:0000313" key="7">
    <source>
        <dbReference type="EMBL" id="SMD41538.1"/>
    </source>
</evidence>
<keyword evidence="4" id="KW-0408">Iron</keyword>
<evidence type="ECO:0000313" key="8">
    <source>
        <dbReference type="Proteomes" id="UP000192333"/>
    </source>
</evidence>
<evidence type="ECO:0000256" key="3">
    <source>
        <dbReference type="ARBA" id="ARBA00022723"/>
    </source>
</evidence>
<keyword evidence="2" id="KW-0949">S-adenosyl-L-methionine</keyword>
<dbReference type="AlphaFoldDB" id="A0A1W2GYX1"/>
<keyword evidence="8" id="KW-1185">Reference proteome</keyword>
<dbReference type="PANTHER" id="PTHR11228">
    <property type="entry name" value="RADICAL SAM DOMAIN PROTEIN"/>
    <property type="match status" value="1"/>
</dbReference>
<dbReference type="PROSITE" id="PS51918">
    <property type="entry name" value="RADICAL_SAM"/>
    <property type="match status" value="1"/>
</dbReference>
<dbReference type="STRING" id="758820.SAMN00777080_0062"/>
<reference evidence="8" key="1">
    <citation type="submission" date="2017-04" db="EMBL/GenBank/DDBJ databases">
        <authorList>
            <person name="Varghese N."/>
            <person name="Submissions S."/>
        </authorList>
    </citation>
    <scope>NUCLEOTIDE SEQUENCE [LARGE SCALE GENOMIC DNA]</scope>
    <source>
        <strain evidence="8">DSM 16537</strain>
    </source>
</reference>
<dbReference type="GO" id="GO:0006783">
    <property type="term" value="P:heme biosynthetic process"/>
    <property type="evidence" value="ECO:0007669"/>
    <property type="project" value="TreeGrafter"/>
</dbReference>
<name>A0A1W2GYX1_9BACT</name>
<dbReference type="GO" id="GO:0046872">
    <property type="term" value="F:metal ion binding"/>
    <property type="evidence" value="ECO:0007669"/>
    <property type="project" value="UniProtKB-KW"/>
</dbReference>
<protein>
    <submittedName>
        <fullName evidence="7">Radical SAM superfamily enzyme, MoaA/NifB/PqqE/SkfB family</fullName>
    </submittedName>
</protein>
<keyword evidence="3" id="KW-0479">Metal-binding</keyword>
<gene>
    <name evidence="7" type="ORF">SAMN00777080_0062</name>
</gene>
<evidence type="ECO:0000256" key="2">
    <source>
        <dbReference type="ARBA" id="ARBA00022691"/>
    </source>
</evidence>
<evidence type="ECO:0000259" key="6">
    <source>
        <dbReference type="PROSITE" id="PS51918"/>
    </source>
</evidence>
<dbReference type="InterPro" id="IPR007197">
    <property type="entry name" value="rSAM"/>
</dbReference>
<dbReference type="GO" id="GO:0003824">
    <property type="term" value="F:catalytic activity"/>
    <property type="evidence" value="ECO:0007669"/>
    <property type="project" value="InterPro"/>
</dbReference>
<dbReference type="EMBL" id="LT838813">
    <property type="protein sequence ID" value="SMD41538.1"/>
    <property type="molecule type" value="Genomic_DNA"/>
</dbReference>
<accession>A0A1W2GYX1</accession>
<dbReference type="Proteomes" id="UP000192333">
    <property type="component" value="Chromosome I"/>
</dbReference>
<dbReference type="Pfam" id="PF04055">
    <property type="entry name" value="Radical_SAM"/>
    <property type="match status" value="1"/>
</dbReference>